<sequence>MHFQNEWFRYKKLEPAIGWIRVRSFRVFLGFSESGSVGFGYFWARVMSGSGIFGFGLG</sequence>
<evidence type="ECO:0000313" key="2">
    <source>
        <dbReference type="Proteomes" id="UP000187203"/>
    </source>
</evidence>
<comment type="caution">
    <text evidence="1">The sequence shown here is derived from an EMBL/GenBank/DDBJ whole genome shotgun (WGS) entry which is preliminary data.</text>
</comment>
<accession>A0A1R3G6J2</accession>
<keyword evidence="2" id="KW-1185">Reference proteome</keyword>
<gene>
    <name evidence="1" type="ORF">COLO4_36680</name>
</gene>
<dbReference type="EMBL" id="AWUE01023489">
    <property type="protein sequence ID" value="OMO53676.1"/>
    <property type="molecule type" value="Genomic_DNA"/>
</dbReference>
<organism evidence="1 2">
    <name type="scientific">Corchorus olitorius</name>
    <dbReference type="NCBI Taxonomy" id="93759"/>
    <lineage>
        <taxon>Eukaryota</taxon>
        <taxon>Viridiplantae</taxon>
        <taxon>Streptophyta</taxon>
        <taxon>Embryophyta</taxon>
        <taxon>Tracheophyta</taxon>
        <taxon>Spermatophyta</taxon>
        <taxon>Magnoliopsida</taxon>
        <taxon>eudicotyledons</taxon>
        <taxon>Gunneridae</taxon>
        <taxon>Pentapetalae</taxon>
        <taxon>rosids</taxon>
        <taxon>malvids</taxon>
        <taxon>Malvales</taxon>
        <taxon>Malvaceae</taxon>
        <taxon>Grewioideae</taxon>
        <taxon>Apeibeae</taxon>
        <taxon>Corchorus</taxon>
    </lineage>
</organism>
<name>A0A1R3G6J2_9ROSI</name>
<protein>
    <submittedName>
        <fullName evidence="1">Uncharacterized protein</fullName>
    </submittedName>
</protein>
<evidence type="ECO:0000313" key="1">
    <source>
        <dbReference type="EMBL" id="OMO53676.1"/>
    </source>
</evidence>
<reference evidence="2" key="1">
    <citation type="submission" date="2013-09" db="EMBL/GenBank/DDBJ databases">
        <title>Corchorus olitorius genome sequencing.</title>
        <authorList>
            <person name="Alam M."/>
            <person name="Haque M.S."/>
            <person name="Islam M.S."/>
            <person name="Emdad E.M."/>
            <person name="Islam M.M."/>
            <person name="Ahmed B."/>
            <person name="Halim A."/>
            <person name="Hossen Q.M.M."/>
            <person name="Hossain M.Z."/>
            <person name="Ahmed R."/>
            <person name="Khan M.M."/>
            <person name="Islam R."/>
            <person name="Rashid M.M."/>
            <person name="Khan S.A."/>
            <person name="Rahman M.S."/>
            <person name="Alam M."/>
            <person name="Yahiya A.S."/>
            <person name="Khan M.S."/>
            <person name="Azam M.S."/>
            <person name="Haque T."/>
            <person name="Lashkar M.Z.H."/>
            <person name="Akhand A.I."/>
            <person name="Morshed G."/>
            <person name="Roy S."/>
            <person name="Uddin K.S."/>
            <person name="Rabeya T."/>
            <person name="Hossain A.S."/>
            <person name="Chowdhury A."/>
            <person name="Snigdha A.R."/>
            <person name="Mortoza M.S."/>
            <person name="Matin S.A."/>
            <person name="Hoque S.M.E."/>
            <person name="Islam M.K."/>
            <person name="Roy D.K."/>
            <person name="Haider R."/>
            <person name="Moosa M.M."/>
            <person name="Elias S.M."/>
            <person name="Hasan A.M."/>
            <person name="Jahan S."/>
            <person name="Shafiuddin M."/>
            <person name="Mahmood N."/>
            <person name="Shommy N.S."/>
        </authorList>
    </citation>
    <scope>NUCLEOTIDE SEQUENCE [LARGE SCALE GENOMIC DNA]</scope>
    <source>
        <strain evidence="2">cv. O-4</strain>
    </source>
</reference>
<dbReference type="Proteomes" id="UP000187203">
    <property type="component" value="Unassembled WGS sequence"/>
</dbReference>
<dbReference type="AlphaFoldDB" id="A0A1R3G6J2"/>
<proteinExistence type="predicted"/>